<comment type="similarity">
    <text evidence="3">Belongs to the LCL3 family.</text>
</comment>
<evidence type="ECO:0000256" key="14">
    <source>
        <dbReference type="ARBA" id="ARBA00023136"/>
    </source>
</evidence>
<keyword evidence="11" id="KW-0106">Calcium</keyword>
<gene>
    <name evidence="18" type="ORF">D6D15_00757</name>
</gene>
<keyword evidence="12 16" id="KW-1133">Transmembrane helix</keyword>
<dbReference type="InterPro" id="IPR016071">
    <property type="entry name" value="Staphylococal_nuclease_OB-fold"/>
</dbReference>
<comment type="subcellular location">
    <subcellularLocation>
        <location evidence="1">Membrane</location>
        <topology evidence="1">Single-pass membrane protein</topology>
    </subcellularLocation>
    <subcellularLocation>
        <location evidence="2">Mitochondrion</location>
    </subcellularLocation>
</comment>
<evidence type="ECO:0000256" key="2">
    <source>
        <dbReference type="ARBA" id="ARBA00004173"/>
    </source>
</evidence>
<feature type="transmembrane region" description="Helical" evidence="16">
    <location>
        <begin position="41"/>
        <end position="59"/>
    </location>
</feature>
<keyword evidence="8" id="KW-0479">Metal-binding</keyword>
<evidence type="ECO:0000256" key="4">
    <source>
        <dbReference type="ARBA" id="ARBA00013404"/>
    </source>
</evidence>
<keyword evidence="14 16" id="KW-0472">Membrane</keyword>
<dbReference type="GO" id="GO:0004519">
    <property type="term" value="F:endonuclease activity"/>
    <property type="evidence" value="ECO:0007669"/>
    <property type="project" value="UniProtKB-KW"/>
</dbReference>
<dbReference type="PANTHER" id="PTHR12302">
    <property type="entry name" value="EBNA2 BINDING PROTEIN P100"/>
    <property type="match status" value="1"/>
</dbReference>
<dbReference type="InterPro" id="IPR035437">
    <property type="entry name" value="SNase_OB-fold_sf"/>
</dbReference>
<evidence type="ECO:0000256" key="10">
    <source>
        <dbReference type="ARBA" id="ARBA00022801"/>
    </source>
</evidence>
<evidence type="ECO:0000256" key="6">
    <source>
        <dbReference type="ARBA" id="ARBA00022692"/>
    </source>
</evidence>
<evidence type="ECO:0000256" key="12">
    <source>
        <dbReference type="ARBA" id="ARBA00022989"/>
    </source>
</evidence>
<dbReference type="PROSITE" id="PS50830">
    <property type="entry name" value="TNASE_3"/>
    <property type="match status" value="1"/>
</dbReference>
<dbReference type="FunFam" id="2.40.50.90:FF:000029">
    <property type="entry name" value="Probable endonuclease lcl3"/>
    <property type="match status" value="1"/>
</dbReference>
<feature type="region of interest" description="Disordered" evidence="15">
    <location>
        <begin position="255"/>
        <end position="281"/>
    </location>
</feature>
<evidence type="ECO:0000256" key="1">
    <source>
        <dbReference type="ARBA" id="ARBA00004167"/>
    </source>
</evidence>
<dbReference type="GO" id="GO:0005739">
    <property type="term" value="C:mitochondrion"/>
    <property type="evidence" value="ECO:0007669"/>
    <property type="project" value="UniProtKB-SubCell"/>
</dbReference>
<evidence type="ECO:0000256" key="3">
    <source>
        <dbReference type="ARBA" id="ARBA00005435"/>
    </source>
</evidence>
<dbReference type="PANTHER" id="PTHR12302:SF3">
    <property type="entry name" value="SERINE_THREONINE-PROTEIN KINASE 31"/>
    <property type="match status" value="1"/>
</dbReference>
<evidence type="ECO:0000256" key="9">
    <source>
        <dbReference type="ARBA" id="ARBA00022759"/>
    </source>
</evidence>
<feature type="domain" description="TNase-like" evidence="17">
    <location>
        <begin position="80"/>
        <end position="242"/>
    </location>
</feature>
<evidence type="ECO:0000313" key="18">
    <source>
        <dbReference type="EMBL" id="THW96893.1"/>
    </source>
</evidence>
<keyword evidence="7" id="KW-0540">Nuclease</keyword>
<keyword evidence="10" id="KW-0378">Hydrolase</keyword>
<dbReference type="GO" id="GO:0046872">
    <property type="term" value="F:metal ion binding"/>
    <property type="evidence" value="ECO:0007669"/>
    <property type="project" value="UniProtKB-KW"/>
</dbReference>
<reference evidence="18 19" key="1">
    <citation type="submission" date="2018-10" db="EMBL/GenBank/DDBJ databases">
        <title>Fifty Aureobasidium pullulans genomes reveal a recombining polyextremotolerant generalist.</title>
        <authorList>
            <person name="Gostincar C."/>
            <person name="Turk M."/>
            <person name="Zajc J."/>
            <person name="Gunde-Cimerman N."/>
        </authorList>
    </citation>
    <scope>NUCLEOTIDE SEQUENCE [LARGE SCALE GENOMIC DNA]</scope>
    <source>
        <strain evidence="18 19">EXF-10507</strain>
    </source>
</reference>
<dbReference type="Proteomes" id="UP000304928">
    <property type="component" value="Unassembled WGS sequence"/>
</dbReference>
<comment type="caution">
    <text evidence="18">The sequence shown here is derived from an EMBL/GenBank/DDBJ whole genome shotgun (WGS) entry which is preliminary data.</text>
</comment>
<protein>
    <recommendedName>
        <fullName evidence="4">Probable endonuclease LCL3</fullName>
    </recommendedName>
    <alternativeName>
        <fullName evidence="5">Probable endonuclease lcl3</fullName>
    </alternativeName>
</protein>
<name>A0A4S9BVG2_AURPU</name>
<dbReference type="GO" id="GO:0016020">
    <property type="term" value="C:membrane"/>
    <property type="evidence" value="ECO:0007669"/>
    <property type="project" value="UniProtKB-SubCell"/>
</dbReference>
<keyword evidence="6 16" id="KW-0812">Transmembrane</keyword>
<dbReference type="AlphaFoldDB" id="A0A4S9BVG2"/>
<dbReference type="Gene3D" id="2.40.50.90">
    <property type="match status" value="1"/>
</dbReference>
<proteinExistence type="inferred from homology"/>
<keyword evidence="13" id="KW-0496">Mitochondrion</keyword>
<dbReference type="SMART" id="SM00318">
    <property type="entry name" value="SNc"/>
    <property type="match status" value="1"/>
</dbReference>
<evidence type="ECO:0000256" key="15">
    <source>
        <dbReference type="SAM" id="MobiDB-lite"/>
    </source>
</evidence>
<dbReference type="Pfam" id="PF00565">
    <property type="entry name" value="SNase"/>
    <property type="match status" value="1"/>
</dbReference>
<evidence type="ECO:0000256" key="16">
    <source>
        <dbReference type="SAM" id="Phobius"/>
    </source>
</evidence>
<evidence type="ECO:0000256" key="5">
    <source>
        <dbReference type="ARBA" id="ARBA00014651"/>
    </source>
</evidence>
<evidence type="ECO:0000256" key="11">
    <source>
        <dbReference type="ARBA" id="ARBA00022837"/>
    </source>
</evidence>
<organism evidence="18 19">
    <name type="scientific">Aureobasidium pullulans</name>
    <name type="common">Black yeast</name>
    <name type="synonym">Pullularia pullulans</name>
    <dbReference type="NCBI Taxonomy" id="5580"/>
    <lineage>
        <taxon>Eukaryota</taxon>
        <taxon>Fungi</taxon>
        <taxon>Dikarya</taxon>
        <taxon>Ascomycota</taxon>
        <taxon>Pezizomycotina</taxon>
        <taxon>Dothideomycetes</taxon>
        <taxon>Dothideomycetidae</taxon>
        <taxon>Dothideales</taxon>
        <taxon>Saccotheciaceae</taxon>
        <taxon>Aureobasidium</taxon>
    </lineage>
</organism>
<dbReference type="SUPFAM" id="SSF50199">
    <property type="entry name" value="Staphylococcal nuclease"/>
    <property type="match status" value="1"/>
</dbReference>
<accession>A0A4S9BVG2</accession>
<evidence type="ECO:0000256" key="13">
    <source>
        <dbReference type="ARBA" id="ARBA00023128"/>
    </source>
</evidence>
<evidence type="ECO:0000256" key="8">
    <source>
        <dbReference type="ARBA" id="ARBA00022723"/>
    </source>
</evidence>
<evidence type="ECO:0000313" key="19">
    <source>
        <dbReference type="Proteomes" id="UP000304928"/>
    </source>
</evidence>
<evidence type="ECO:0000256" key="7">
    <source>
        <dbReference type="ARBA" id="ARBA00022722"/>
    </source>
</evidence>
<dbReference type="GO" id="GO:0016787">
    <property type="term" value="F:hydrolase activity"/>
    <property type="evidence" value="ECO:0007669"/>
    <property type="project" value="UniProtKB-KW"/>
</dbReference>
<evidence type="ECO:0000259" key="17">
    <source>
        <dbReference type="PROSITE" id="PS50830"/>
    </source>
</evidence>
<dbReference type="EMBL" id="QZAR01000006">
    <property type="protein sequence ID" value="THW96893.1"/>
    <property type="molecule type" value="Genomic_DNA"/>
</dbReference>
<sequence length="281" mass="32979">MQWPDWLKWPPSDQEKKKKDSVLWSESLNATDWSHYSSPRTIIPTAILTFSTLALIRIYRRSLRRIPDAQYITPSYFHKRTLYGYVSRVGDGDNFRLFHTPGGRATGWGWLSSRKVQDWSQKDFQNKTIHVRIAGVDAPETAHFGNKEQPFGKEALEWLRTLLHKRYVRAYIYRLDQYQRVVASVSYWKWGFWKTDVGLEMIKNGMATVYEAKFGSEFGDKESQYRRAMEKAQRKQIGMWTHTKPGLMAKLMGQKQEKIETPREYKTRISQAEKGDAGPKK</sequence>
<keyword evidence="9" id="KW-0255">Endonuclease</keyword>